<feature type="transmembrane region" description="Helical" evidence="2">
    <location>
        <begin position="159"/>
        <end position="181"/>
    </location>
</feature>
<evidence type="ECO:0000256" key="1">
    <source>
        <dbReference type="SAM" id="MobiDB-lite"/>
    </source>
</evidence>
<evidence type="ECO:0000313" key="4">
    <source>
        <dbReference type="Proteomes" id="UP000014062"/>
    </source>
</evidence>
<dbReference type="Proteomes" id="UP000014062">
    <property type="component" value="Chromosome"/>
</dbReference>
<name>A0A7U9HF53_STRLI</name>
<feature type="compositionally biased region" description="Polar residues" evidence="1">
    <location>
        <begin position="236"/>
        <end position="252"/>
    </location>
</feature>
<dbReference type="AlphaFoldDB" id="A0A7U9HF53"/>
<dbReference type="EMBL" id="CM001889">
    <property type="protein sequence ID" value="EOY50381.1"/>
    <property type="molecule type" value="Genomic_DNA"/>
</dbReference>
<feature type="compositionally biased region" description="Basic residues" evidence="1">
    <location>
        <begin position="288"/>
        <end position="307"/>
    </location>
</feature>
<reference evidence="4" key="1">
    <citation type="journal article" date="2013" name="Genome Biol. Evol.">
        <title>The genome sequence of Streptomyces lividans 66 reveals a novel tRNA-dependent peptide biosynthetic system within a metal-related genomic island.</title>
        <authorList>
            <person name="Cruz-Morales P."/>
            <person name="Vijgenboom E."/>
            <person name="Iruegas-Bocardo F."/>
            <person name="Girard G."/>
            <person name="Yanez-Guerra L.A."/>
            <person name="Ramos-Aboites H.E."/>
            <person name="Pernodet J.L."/>
            <person name="Anne J."/>
            <person name="van Wezel G.P."/>
            <person name="Barona-Gomez F."/>
        </authorList>
    </citation>
    <scope>NUCLEOTIDE SEQUENCE [LARGE SCALE GENOMIC DNA]</scope>
    <source>
        <strain evidence="4">1326</strain>
    </source>
</reference>
<evidence type="ECO:0000313" key="3">
    <source>
        <dbReference type="EMBL" id="EOY50381.1"/>
    </source>
</evidence>
<keyword evidence="2" id="KW-0472">Membrane</keyword>
<accession>A0A7U9HF53</accession>
<keyword evidence="2" id="KW-0812">Transmembrane</keyword>
<feature type="region of interest" description="Disordered" evidence="1">
    <location>
        <begin position="236"/>
        <end position="315"/>
    </location>
</feature>
<protein>
    <submittedName>
        <fullName evidence="3">Uncharacterized protein</fullName>
    </submittedName>
</protein>
<organism evidence="3 4">
    <name type="scientific">Streptomyces lividans 1326</name>
    <dbReference type="NCBI Taxonomy" id="1200984"/>
    <lineage>
        <taxon>Bacteria</taxon>
        <taxon>Bacillati</taxon>
        <taxon>Actinomycetota</taxon>
        <taxon>Actinomycetes</taxon>
        <taxon>Kitasatosporales</taxon>
        <taxon>Streptomycetaceae</taxon>
        <taxon>Streptomyces</taxon>
    </lineage>
</organism>
<proteinExistence type="predicted"/>
<gene>
    <name evidence="3" type="ORF">SLI_5673</name>
</gene>
<feature type="compositionally biased region" description="Basic and acidic residues" evidence="1">
    <location>
        <begin position="277"/>
        <end position="287"/>
    </location>
</feature>
<keyword evidence="2" id="KW-1133">Transmembrane helix</keyword>
<evidence type="ECO:0000256" key="2">
    <source>
        <dbReference type="SAM" id="Phobius"/>
    </source>
</evidence>
<sequence length="315" mass="32113">MRLVRAVGRDLSGLQVDPPVLSTLAGGARLDLPGGPAVAVVAVVVQFDGGDGAVSGRRLRRLGGVHRGALQGRAHLCGVVLVVVPLGAEDLAGGRVDPDAVPGAVAGEDVDLPGRALPAVVPVVVLVVQLGGDRGARGVREGGGDGVGRRHLRGGGAGVVAPVVVAPVVVTVVGLVPYAAVVRHGDGRCVRDVRDVRAGRRTPVVVPRRQGRRRTASDQCGGGDGGDHDVALHAVSSESSRVQRFSVTSLSRTDAEARLKPPEGIFSSALGPSTHAPVDRGGREAPRRVARQGPHRGGIRRGRRPRRPGGTAPGG</sequence>